<dbReference type="InterPro" id="IPR055769">
    <property type="entry name" value="DUF7345"/>
</dbReference>
<evidence type="ECO:0000256" key="2">
    <source>
        <dbReference type="SAM" id="Phobius"/>
    </source>
</evidence>
<dbReference type="GO" id="GO:0005886">
    <property type="term" value="C:plasma membrane"/>
    <property type="evidence" value="ECO:0007669"/>
    <property type="project" value="UniProtKB-SubCell"/>
</dbReference>
<evidence type="ECO:0000313" key="5">
    <source>
        <dbReference type="Proteomes" id="UP001589595"/>
    </source>
</evidence>
<keyword evidence="1" id="KW-0732">Signal</keyword>
<keyword evidence="5" id="KW-1185">Reference proteome</keyword>
<protein>
    <submittedName>
        <fullName evidence="4">PGF-CTERM sorting domain-containing protein</fullName>
    </submittedName>
</protein>
<evidence type="ECO:0000259" key="3">
    <source>
        <dbReference type="Pfam" id="PF24036"/>
    </source>
</evidence>
<name>A0ABD5MJZ4_9EURY</name>
<keyword evidence="2" id="KW-0472">Membrane</keyword>
<dbReference type="Pfam" id="PF24036">
    <property type="entry name" value="DUF7345"/>
    <property type="match status" value="1"/>
</dbReference>
<feature type="transmembrane region" description="Helical" evidence="2">
    <location>
        <begin position="234"/>
        <end position="253"/>
    </location>
</feature>
<comment type="caution">
    <text evidence="4">The sequence shown here is derived from an EMBL/GenBank/DDBJ whole genome shotgun (WGS) entry which is preliminary data.</text>
</comment>
<dbReference type="RefSeq" id="WP_222923619.1">
    <property type="nucleotide sequence ID" value="NZ_CP082287.1"/>
</dbReference>
<dbReference type="EMBL" id="JBHMAJ010000005">
    <property type="protein sequence ID" value="MFB9823827.1"/>
    <property type="molecule type" value="Genomic_DNA"/>
</dbReference>
<dbReference type="Proteomes" id="UP001589595">
    <property type="component" value="Unassembled WGS sequence"/>
</dbReference>
<evidence type="ECO:0000313" key="4">
    <source>
        <dbReference type="EMBL" id="MFB9823827.1"/>
    </source>
</evidence>
<proteinExistence type="predicted"/>
<gene>
    <name evidence="4" type="ORF">ACFFOL_06555</name>
</gene>
<dbReference type="AlphaFoldDB" id="A0ABD5MJZ4"/>
<evidence type="ECO:0000256" key="1">
    <source>
        <dbReference type="ARBA" id="ARBA00022729"/>
    </source>
</evidence>
<keyword evidence="2" id="KW-1133">Transmembrane helix</keyword>
<dbReference type="GeneID" id="67212342"/>
<keyword evidence="2" id="KW-0812">Transmembrane</keyword>
<dbReference type="NCBIfam" id="TIGR04126">
    <property type="entry name" value="PGF_CTERM"/>
    <property type="match status" value="1"/>
</dbReference>
<accession>A0ABD5MJZ4</accession>
<reference evidence="4" key="1">
    <citation type="submission" date="2024-09" db="EMBL/GenBank/DDBJ databases">
        <authorList>
            <person name="Sun Q."/>
        </authorList>
    </citation>
    <scope>NUCLEOTIDE SEQUENCE [LARGE SCALE GENOMIC DNA]</scope>
    <source>
        <strain evidence="4">JCM 31273</strain>
    </source>
</reference>
<sequence>MTDRPDLTTRLAATERIRLGCVLVALVLLVMASVAATAATAQSTESAASLPAEPAFVVDLETDGSAHVTLVTTFDLTTDSEREAFEALRANETAREQRTNRFAARMRAIANRAENDTGREMAIRNPDMTFSTENDTGIVGLSVTWDGLAAQEGDRLVLGEPFASGFDIDRSFVVVGPDGYALDTATPTPTTQQQNSATWHATTQFDGFETVFTPAEGGTATDADDGTSGAGAPGFGIGVAVVAVMAASALLVARRHQK</sequence>
<dbReference type="InterPro" id="IPR026371">
    <property type="entry name" value="PGF_CTERM"/>
</dbReference>
<dbReference type="GO" id="GO:0030115">
    <property type="term" value="C:S-layer"/>
    <property type="evidence" value="ECO:0007669"/>
    <property type="project" value="UniProtKB-SubCell"/>
</dbReference>
<organism evidence="4 5">
    <name type="scientific">Halobaculum roseum</name>
    <dbReference type="NCBI Taxonomy" id="2175149"/>
    <lineage>
        <taxon>Archaea</taxon>
        <taxon>Methanobacteriati</taxon>
        <taxon>Methanobacteriota</taxon>
        <taxon>Stenosarchaea group</taxon>
        <taxon>Halobacteria</taxon>
        <taxon>Halobacteriales</taxon>
        <taxon>Haloferacaceae</taxon>
        <taxon>Halobaculum</taxon>
    </lineage>
</organism>
<feature type="domain" description="DUF7345" evidence="3">
    <location>
        <begin position="58"/>
        <end position="180"/>
    </location>
</feature>